<keyword evidence="2" id="KW-1185">Reference proteome</keyword>
<reference evidence="2" key="1">
    <citation type="submission" date="2017-01" db="EMBL/GenBank/DDBJ databases">
        <authorList>
            <person name="Varghese N."/>
            <person name="Submissions S."/>
        </authorList>
    </citation>
    <scope>NUCLEOTIDE SEQUENCE [LARGE SCALE GENOMIC DNA]</scope>
    <source>
        <strain evidence="2">DSM 23127</strain>
    </source>
</reference>
<dbReference type="RefSeq" id="WP_076560917.1">
    <property type="nucleotide sequence ID" value="NZ_FTOC01000021.1"/>
</dbReference>
<evidence type="ECO:0000313" key="2">
    <source>
        <dbReference type="Proteomes" id="UP000187608"/>
    </source>
</evidence>
<dbReference type="OrthoDB" id="2971955at2"/>
<name>A0A1N7KWB3_9BACI</name>
<dbReference type="Gene3D" id="6.20.20.10">
    <property type="match status" value="1"/>
</dbReference>
<sequence length="87" mass="9877">MTSQQLHMLYHTCTICNGSGKYTEYDDGKASMLAAHYLDVTEKTDKEAWAQAFEETRYMIECTTCHGTGTKLSAEGQEVYQFLQQHA</sequence>
<dbReference type="AlphaFoldDB" id="A0A1N7KWB3"/>
<dbReference type="Proteomes" id="UP000187608">
    <property type="component" value="Unassembled WGS sequence"/>
</dbReference>
<accession>A0A1N7KWB3</accession>
<organism evidence="1 2">
    <name type="scientific">Salimicrobium flavidum</name>
    <dbReference type="NCBI Taxonomy" id="570947"/>
    <lineage>
        <taxon>Bacteria</taxon>
        <taxon>Bacillati</taxon>
        <taxon>Bacillota</taxon>
        <taxon>Bacilli</taxon>
        <taxon>Bacillales</taxon>
        <taxon>Bacillaceae</taxon>
        <taxon>Salimicrobium</taxon>
    </lineage>
</organism>
<evidence type="ECO:0000313" key="1">
    <source>
        <dbReference type="EMBL" id="SIS65899.1"/>
    </source>
</evidence>
<protein>
    <submittedName>
        <fullName evidence="1">Uncharacterized protein</fullName>
    </submittedName>
</protein>
<dbReference type="EMBL" id="FTOC01000021">
    <property type="protein sequence ID" value="SIS65899.1"/>
    <property type="molecule type" value="Genomic_DNA"/>
</dbReference>
<gene>
    <name evidence="1" type="ORF">SAMN05421687_12113</name>
</gene>
<proteinExistence type="predicted"/>